<comment type="caution">
    <text evidence="1">The sequence shown here is derived from an EMBL/GenBank/DDBJ whole genome shotgun (WGS) entry which is preliminary data.</text>
</comment>
<reference evidence="1 2" key="1">
    <citation type="journal article" date="2014" name="BMC Genomics">
        <title>Genome and secretome analysis of the hemibiotrophic fungal pathogen, Moniliophthora roreri, which causes frosty pod rot disease of cacao: mechanisms of the biotrophic and necrotrophic phases.</title>
        <authorList>
            <person name="Meinhardt L.W."/>
            <person name="Costa G.G.L."/>
            <person name="Thomazella D.P.T."/>
            <person name="Teixeira P.J.P.L."/>
            <person name="Carazzolle M.F."/>
            <person name="Schuster S.C."/>
            <person name="Carlson J.E."/>
            <person name="Guiltinan M.J."/>
            <person name="Mieczkowski P."/>
            <person name="Farmer A."/>
            <person name="Ramaraj T."/>
            <person name="Crozier J."/>
            <person name="Davis R.E."/>
            <person name="Shao J."/>
            <person name="Melnick R.L."/>
            <person name="Pereira G.A.G."/>
            <person name="Bailey B.A."/>
        </authorList>
    </citation>
    <scope>NUCLEOTIDE SEQUENCE [LARGE SCALE GENOMIC DNA]</scope>
    <source>
        <strain evidence="1 2">MCA 2997</strain>
    </source>
</reference>
<dbReference type="EMBL" id="AWSO01000101">
    <property type="protein sequence ID" value="ESK95230.1"/>
    <property type="molecule type" value="Genomic_DNA"/>
</dbReference>
<protein>
    <submittedName>
        <fullName evidence="1">Uncharacterized protein</fullName>
    </submittedName>
</protein>
<sequence length="255" mass="28898">MVTSRGVTYARRSVHLNHLLKVSVVLQNYRSAVSIYPKLCDFLISKTLFCGHASVTVRLREFCKFICHPTPWTLSHPPPRPLPHHEGPQTWDTKVDDFDMKLIDMNAKLTGMDSKLGIIDSQLSNIKMWSEMSRYWQLSCQGGSVTPYEAVPNKLEDGTVERSPTALQSALKTETLKSKAVIEGLECDQLKNWANFCGIPHSLPRKDQLRLLSRKIRCMEPGLIMVHLGVRMHLPVVSFSNTFQPKNTQIVVPTM</sequence>
<evidence type="ECO:0000313" key="1">
    <source>
        <dbReference type="EMBL" id="ESK95230.1"/>
    </source>
</evidence>
<dbReference type="AlphaFoldDB" id="V2XRS3"/>
<gene>
    <name evidence="1" type="ORF">Moror_3988</name>
</gene>
<name>V2XRS3_MONRO</name>
<dbReference type="Proteomes" id="UP000017559">
    <property type="component" value="Unassembled WGS sequence"/>
</dbReference>
<keyword evidence="2" id="KW-1185">Reference proteome</keyword>
<proteinExistence type="predicted"/>
<accession>V2XRS3</accession>
<dbReference type="HOGENOM" id="CLU_1090238_0_0_1"/>
<evidence type="ECO:0000313" key="2">
    <source>
        <dbReference type="Proteomes" id="UP000017559"/>
    </source>
</evidence>
<organism evidence="1 2">
    <name type="scientific">Moniliophthora roreri (strain MCA 2997)</name>
    <name type="common">Cocoa frosty pod rot fungus</name>
    <name type="synonym">Crinipellis roreri</name>
    <dbReference type="NCBI Taxonomy" id="1381753"/>
    <lineage>
        <taxon>Eukaryota</taxon>
        <taxon>Fungi</taxon>
        <taxon>Dikarya</taxon>
        <taxon>Basidiomycota</taxon>
        <taxon>Agaricomycotina</taxon>
        <taxon>Agaricomycetes</taxon>
        <taxon>Agaricomycetidae</taxon>
        <taxon>Agaricales</taxon>
        <taxon>Marasmiineae</taxon>
        <taxon>Marasmiaceae</taxon>
        <taxon>Moniliophthora</taxon>
    </lineage>
</organism>
<dbReference type="KEGG" id="mrr:Moror_3988"/>